<dbReference type="InterPro" id="IPR038765">
    <property type="entry name" value="Papain-like_cys_pep_sf"/>
</dbReference>
<dbReference type="SUPFAM" id="SSF54001">
    <property type="entry name" value="Cysteine proteinases"/>
    <property type="match status" value="1"/>
</dbReference>
<feature type="domain" description="NlpC/P60" evidence="9">
    <location>
        <begin position="79"/>
        <end position="151"/>
    </location>
</feature>
<dbReference type="GO" id="GO:0008234">
    <property type="term" value="F:cysteine-type peptidase activity"/>
    <property type="evidence" value="ECO:0007669"/>
    <property type="project" value="UniProtKB-KW"/>
</dbReference>
<dbReference type="EMBL" id="CP027805">
    <property type="protein sequence ID" value="AWD62657.1"/>
    <property type="molecule type" value="Genomic_DNA"/>
</dbReference>
<evidence type="ECO:0000256" key="7">
    <source>
        <dbReference type="SAM" id="MobiDB-lite"/>
    </source>
</evidence>
<dbReference type="Proteomes" id="UP000244369">
    <property type="component" value="Chromosome"/>
</dbReference>
<evidence type="ECO:0000256" key="3">
    <source>
        <dbReference type="ARBA" id="ARBA00022729"/>
    </source>
</evidence>
<dbReference type="Gene3D" id="3.10.350.10">
    <property type="entry name" value="LysM domain"/>
    <property type="match status" value="1"/>
</dbReference>
<evidence type="ECO:0000259" key="9">
    <source>
        <dbReference type="PROSITE" id="PS51935"/>
    </source>
</evidence>
<evidence type="ECO:0000256" key="2">
    <source>
        <dbReference type="ARBA" id="ARBA00022670"/>
    </source>
</evidence>
<dbReference type="Pfam" id="PF01476">
    <property type="entry name" value="LysM"/>
    <property type="match status" value="1"/>
</dbReference>
<keyword evidence="5" id="KW-0378">Hydrolase</keyword>
<proteinExistence type="inferred from homology"/>
<name>A0A2S1ERW7_LIMRT</name>
<evidence type="ECO:0000256" key="1">
    <source>
        <dbReference type="ARBA" id="ARBA00007074"/>
    </source>
</evidence>
<dbReference type="CDD" id="cd00118">
    <property type="entry name" value="LysM"/>
    <property type="match status" value="1"/>
</dbReference>
<dbReference type="SMART" id="SM00257">
    <property type="entry name" value="LysM"/>
    <property type="match status" value="1"/>
</dbReference>
<gene>
    <name evidence="10" type="ORF">LWHH1689_1353</name>
</gene>
<keyword evidence="2" id="KW-0645">Protease</keyword>
<evidence type="ECO:0000256" key="4">
    <source>
        <dbReference type="ARBA" id="ARBA00022737"/>
    </source>
</evidence>
<organism evidence="10 11">
    <name type="scientific">Limosilactobacillus reuteri</name>
    <name type="common">Lactobacillus reuteri</name>
    <dbReference type="NCBI Taxonomy" id="1598"/>
    <lineage>
        <taxon>Bacteria</taxon>
        <taxon>Bacillati</taxon>
        <taxon>Bacillota</taxon>
        <taxon>Bacilli</taxon>
        <taxon>Lactobacillales</taxon>
        <taxon>Lactobacillaceae</taxon>
        <taxon>Limosilactobacillus</taxon>
    </lineage>
</organism>
<dbReference type="PANTHER" id="PTHR47053:SF1">
    <property type="entry name" value="MUREIN DD-ENDOPEPTIDASE MEPH-RELATED"/>
    <property type="match status" value="1"/>
</dbReference>
<evidence type="ECO:0000259" key="8">
    <source>
        <dbReference type="PROSITE" id="PS51782"/>
    </source>
</evidence>
<evidence type="ECO:0000313" key="10">
    <source>
        <dbReference type="EMBL" id="AWD62657.1"/>
    </source>
</evidence>
<reference evidence="10 11" key="1">
    <citation type="submission" date="2018-03" db="EMBL/GenBank/DDBJ databases">
        <title>Complete Genome Sequence of the Chinese traditional Highland Barley wine Isolate Lactobacillus reuteri WHH1689.</title>
        <authorList>
            <person name="Chen S."/>
            <person name="Chen L."/>
            <person name="Chen L."/>
            <person name="Li Y."/>
        </authorList>
    </citation>
    <scope>NUCLEOTIDE SEQUENCE [LARGE SCALE GENOMIC DNA]</scope>
    <source>
        <strain evidence="10 11">WHH1689</strain>
    </source>
</reference>
<evidence type="ECO:0000256" key="5">
    <source>
        <dbReference type="ARBA" id="ARBA00022801"/>
    </source>
</evidence>
<feature type="region of interest" description="Disordered" evidence="7">
    <location>
        <begin position="59"/>
        <end position="81"/>
    </location>
</feature>
<dbReference type="PANTHER" id="PTHR47053">
    <property type="entry name" value="MUREIN DD-ENDOPEPTIDASE MEPH-RELATED"/>
    <property type="match status" value="1"/>
</dbReference>
<comment type="similarity">
    <text evidence="1">Belongs to the peptidase C40 family.</text>
</comment>
<evidence type="ECO:0000313" key="11">
    <source>
        <dbReference type="Proteomes" id="UP000244369"/>
    </source>
</evidence>
<evidence type="ECO:0000256" key="6">
    <source>
        <dbReference type="ARBA" id="ARBA00022807"/>
    </source>
</evidence>
<dbReference type="Gene3D" id="3.90.1720.10">
    <property type="entry name" value="endopeptidase domain like (from Nostoc punctiforme)"/>
    <property type="match status" value="1"/>
</dbReference>
<accession>A0A2S1ERW7</accession>
<feature type="domain" description="LysM" evidence="8">
    <location>
        <begin position="12"/>
        <end position="56"/>
    </location>
</feature>
<keyword evidence="6" id="KW-0788">Thiol protease</keyword>
<sequence length="151" mass="16339">MAMGTVTAKADTTVTVNAGDSLNGIAQKYNVSADDIATANHLQNKELIFAGQKLIIPTKDKNETPANNTVKKDQANKNSQSLQDSVNKAMSYLGTPYVWGGNKPGGFDCSGLVQYCYGIPQRTTYEQQALGPHIHDNVLNAPYGALVFLWF</sequence>
<protein>
    <submittedName>
        <fullName evidence="10">Peptidase P60</fullName>
    </submittedName>
</protein>
<dbReference type="InterPro" id="IPR018392">
    <property type="entry name" value="LysM"/>
</dbReference>
<dbReference type="PROSITE" id="PS51935">
    <property type="entry name" value="NLPC_P60"/>
    <property type="match status" value="1"/>
</dbReference>
<keyword evidence="4" id="KW-0677">Repeat</keyword>
<dbReference type="SUPFAM" id="SSF54106">
    <property type="entry name" value="LysM domain"/>
    <property type="match status" value="1"/>
</dbReference>
<dbReference type="GO" id="GO:0006508">
    <property type="term" value="P:proteolysis"/>
    <property type="evidence" value="ECO:0007669"/>
    <property type="project" value="UniProtKB-KW"/>
</dbReference>
<dbReference type="AlphaFoldDB" id="A0A2S1ERW7"/>
<dbReference type="InterPro" id="IPR051202">
    <property type="entry name" value="Peptidase_C40"/>
</dbReference>
<dbReference type="InterPro" id="IPR036779">
    <property type="entry name" value="LysM_dom_sf"/>
</dbReference>
<keyword evidence="3" id="KW-0732">Signal</keyword>
<dbReference type="InterPro" id="IPR000064">
    <property type="entry name" value="NLP_P60_dom"/>
</dbReference>
<dbReference type="Pfam" id="PF00877">
    <property type="entry name" value="NLPC_P60"/>
    <property type="match status" value="1"/>
</dbReference>
<dbReference type="PROSITE" id="PS51782">
    <property type="entry name" value="LYSM"/>
    <property type="match status" value="1"/>
</dbReference>